<dbReference type="EMBL" id="BAABJP010000062">
    <property type="protein sequence ID" value="GAA5174591.1"/>
    <property type="molecule type" value="Genomic_DNA"/>
</dbReference>
<comment type="caution">
    <text evidence="2">The sequence shown here is derived from an EMBL/GenBank/DDBJ whole genome shotgun (WGS) entry which is preliminary data.</text>
</comment>
<protein>
    <recommendedName>
        <fullName evidence="4">DUF5313 domain-containing protein</fullName>
    </recommendedName>
</protein>
<evidence type="ECO:0000256" key="1">
    <source>
        <dbReference type="SAM" id="Phobius"/>
    </source>
</evidence>
<feature type="transmembrane region" description="Helical" evidence="1">
    <location>
        <begin position="71"/>
        <end position="91"/>
    </location>
</feature>
<keyword evidence="3" id="KW-1185">Reference proteome</keyword>
<gene>
    <name evidence="2" type="ORF">GCM10023321_78750</name>
</gene>
<name>A0ABP9RBJ2_9PSEU</name>
<keyword evidence="1" id="KW-1133">Transmembrane helix</keyword>
<dbReference type="Proteomes" id="UP001428817">
    <property type="component" value="Unassembled WGS sequence"/>
</dbReference>
<proteinExistence type="predicted"/>
<sequence>MTEPGAKPRHPGAARWLWYSVSGRLPDRYRDWVLYDLTCPTWPLRHLARLLVPLVPVMAVLLLVLPGPLWLRAMAAGLGAVIGLLYSFVFLHDSADRRAARFGYPPGTLQAVRGQRRERPG</sequence>
<organism evidence="2 3">
    <name type="scientific">Pseudonocardia eucalypti</name>
    <dbReference type="NCBI Taxonomy" id="648755"/>
    <lineage>
        <taxon>Bacteria</taxon>
        <taxon>Bacillati</taxon>
        <taxon>Actinomycetota</taxon>
        <taxon>Actinomycetes</taxon>
        <taxon>Pseudonocardiales</taxon>
        <taxon>Pseudonocardiaceae</taxon>
        <taxon>Pseudonocardia</taxon>
    </lineage>
</organism>
<evidence type="ECO:0000313" key="2">
    <source>
        <dbReference type="EMBL" id="GAA5174591.1"/>
    </source>
</evidence>
<keyword evidence="1" id="KW-0812">Transmembrane</keyword>
<keyword evidence="1" id="KW-0472">Membrane</keyword>
<evidence type="ECO:0000313" key="3">
    <source>
        <dbReference type="Proteomes" id="UP001428817"/>
    </source>
</evidence>
<accession>A0ABP9RBJ2</accession>
<dbReference type="InterPro" id="IPR035197">
    <property type="entry name" value="DUF5313"/>
</dbReference>
<feature type="transmembrane region" description="Helical" evidence="1">
    <location>
        <begin position="47"/>
        <end position="65"/>
    </location>
</feature>
<dbReference type="RefSeq" id="WP_185062125.1">
    <property type="nucleotide sequence ID" value="NZ_BAABJP010000062.1"/>
</dbReference>
<reference evidence="3" key="1">
    <citation type="journal article" date="2019" name="Int. J. Syst. Evol. Microbiol.">
        <title>The Global Catalogue of Microorganisms (GCM) 10K type strain sequencing project: providing services to taxonomists for standard genome sequencing and annotation.</title>
        <authorList>
            <consortium name="The Broad Institute Genomics Platform"/>
            <consortium name="The Broad Institute Genome Sequencing Center for Infectious Disease"/>
            <person name="Wu L."/>
            <person name="Ma J."/>
        </authorList>
    </citation>
    <scope>NUCLEOTIDE SEQUENCE [LARGE SCALE GENOMIC DNA]</scope>
    <source>
        <strain evidence="3">JCM 18303</strain>
    </source>
</reference>
<dbReference type="Pfam" id="PF17240">
    <property type="entry name" value="DUF5313"/>
    <property type="match status" value="1"/>
</dbReference>
<evidence type="ECO:0008006" key="4">
    <source>
        <dbReference type="Google" id="ProtNLM"/>
    </source>
</evidence>